<evidence type="ECO:0000313" key="14">
    <source>
        <dbReference type="Proteomes" id="UP000494040"/>
    </source>
</evidence>
<evidence type="ECO:0000256" key="8">
    <source>
        <dbReference type="ARBA" id="ARBA00023242"/>
    </source>
</evidence>
<evidence type="ECO:0000256" key="1">
    <source>
        <dbReference type="ARBA" id="ARBA00007987"/>
    </source>
</evidence>
<dbReference type="GO" id="GO:0003729">
    <property type="term" value="F:mRNA binding"/>
    <property type="evidence" value="ECO:0007669"/>
    <property type="project" value="InterPro"/>
</dbReference>
<dbReference type="FunFam" id="3.30.70.330:FF:000525">
    <property type="entry name" value="RNA-binding protein 8A"/>
    <property type="match status" value="1"/>
</dbReference>
<keyword evidence="2 11" id="KW-0813">Transport</keyword>
<gene>
    <name evidence="13" type="primary">106668660</name>
</gene>
<dbReference type="AlphaFoldDB" id="A0A8I6RVH1"/>
<dbReference type="Gene3D" id="3.30.70.330">
    <property type="match status" value="1"/>
</dbReference>
<comment type="function">
    <text evidence="11">Core component of the splicing-dependent multiprotein exon junction complex (EJC) deposited at splice junctions on mRNAs.</text>
</comment>
<dbReference type="PANTHER" id="PTHR45894">
    <property type="entry name" value="RNA-BINDING PROTEIN 8A"/>
    <property type="match status" value="1"/>
</dbReference>
<organism evidence="13 14">
    <name type="scientific">Cimex lectularius</name>
    <name type="common">Bed bug</name>
    <name type="synonym">Acanthia lectularia</name>
    <dbReference type="NCBI Taxonomy" id="79782"/>
    <lineage>
        <taxon>Eukaryota</taxon>
        <taxon>Metazoa</taxon>
        <taxon>Ecdysozoa</taxon>
        <taxon>Arthropoda</taxon>
        <taxon>Hexapoda</taxon>
        <taxon>Insecta</taxon>
        <taxon>Pterygota</taxon>
        <taxon>Neoptera</taxon>
        <taxon>Paraneoptera</taxon>
        <taxon>Hemiptera</taxon>
        <taxon>Heteroptera</taxon>
        <taxon>Panheteroptera</taxon>
        <taxon>Cimicomorpha</taxon>
        <taxon>Cimicidae</taxon>
        <taxon>Cimex</taxon>
    </lineage>
</organism>
<dbReference type="GO" id="GO:0005737">
    <property type="term" value="C:cytoplasm"/>
    <property type="evidence" value="ECO:0007669"/>
    <property type="project" value="UniProtKB-SubCell"/>
</dbReference>
<dbReference type="CDD" id="cd12324">
    <property type="entry name" value="RRM_RBM8"/>
    <property type="match status" value="1"/>
</dbReference>
<dbReference type="Proteomes" id="UP000494040">
    <property type="component" value="Unassembled WGS sequence"/>
</dbReference>
<sequence length="187" mass="21252">MADVLDIDTPEEFGVEVEMEEETVDEGALNIAMLKEKANKRKGRGFTEDSRNLEDVGVFESLERDDDQPGPQRSVEGWILFITSLHEEIQEEDMHEKLSEYGEIKNIHLNLDRRTGFLKGYALVEYSKYGEALAAKEALDGMEILGQVVSVDWCFVNGPQKSHRRTTKKGMEGKIHHHLGLKGKYDV</sequence>
<comment type="subunit">
    <text evidence="11">Heterodimer with MAGOH. Part of the mRNA splicing-dependent exon junction complex (EJC) complex; the core complex contains CASC3, EIF4A3, MAGOH and RBM8A.</text>
</comment>
<dbReference type="OrthoDB" id="15688at2759"/>
<evidence type="ECO:0000256" key="10">
    <source>
        <dbReference type="PROSITE-ProRule" id="PRU00176"/>
    </source>
</evidence>
<proteinExistence type="inferred from homology"/>
<evidence type="ECO:0000256" key="4">
    <source>
        <dbReference type="ARBA" id="ARBA00022664"/>
    </source>
</evidence>
<keyword evidence="3 11" id="KW-0963">Cytoplasm</keyword>
<dbReference type="OMA" id="IYNHEEF"/>
<evidence type="ECO:0000313" key="13">
    <source>
        <dbReference type="EnsemblMetazoa" id="XP_014253102.1"/>
    </source>
</evidence>
<comment type="subcellular location">
    <subcellularLocation>
        <location evidence="11">Nucleus</location>
    </subcellularLocation>
    <subcellularLocation>
        <location evidence="11">Nucleus speckle</location>
    </subcellularLocation>
    <subcellularLocation>
        <location evidence="11">Cytoplasm</location>
    </subcellularLocation>
</comment>
<dbReference type="SMART" id="SM00360">
    <property type="entry name" value="RRM"/>
    <property type="match status" value="1"/>
</dbReference>
<dbReference type="Pfam" id="PF00076">
    <property type="entry name" value="RRM_1"/>
    <property type="match status" value="1"/>
</dbReference>
<evidence type="ECO:0000256" key="2">
    <source>
        <dbReference type="ARBA" id="ARBA00022448"/>
    </source>
</evidence>
<evidence type="ECO:0000256" key="6">
    <source>
        <dbReference type="ARBA" id="ARBA00022884"/>
    </source>
</evidence>
<dbReference type="InterPro" id="IPR008111">
    <property type="entry name" value="RNA-bd_8"/>
</dbReference>
<dbReference type="GO" id="GO:0008380">
    <property type="term" value="P:RNA splicing"/>
    <property type="evidence" value="ECO:0007669"/>
    <property type="project" value="UniProtKB-KW"/>
</dbReference>
<dbReference type="GO" id="GO:0016607">
    <property type="term" value="C:nuclear speck"/>
    <property type="evidence" value="ECO:0007669"/>
    <property type="project" value="UniProtKB-SubCell"/>
</dbReference>
<dbReference type="SUPFAM" id="SSF54928">
    <property type="entry name" value="RNA-binding domain, RBD"/>
    <property type="match status" value="1"/>
</dbReference>
<keyword evidence="8 11" id="KW-0539">Nucleus</keyword>
<feature type="domain" description="RRM" evidence="12">
    <location>
        <begin position="78"/>
        <end position="156"/>
    </location>
</feature>
<dbReference type="InterPro" id="IPR012677">
    <property type="entry name" value="Nucleotide-bd_a/b_plait_sf"/>
</dbReference>
<dbReference type="GO" id="GO:0051028">
    <property type="term" value="P:mRNA transport"/>
    <property type="evidence" value="ECO:0007669"/>
    <property type="project" value="UniProtKB-KW"/>
</dbReference>
<protein>
    <recommendedName>
        <fullName evidence="9 11">RNA-binding protein 8A</fullName>
    </recommendedName>
</protein>
<dbReference type="EnsemblMetazoa" id="XM_014397616.2">
    <property type="protein sequence ID" value="XP_014253102.1"/>
    <property type="gene ID" value="LOC106668660"/>
</dbReference>
<dbReference type="KEGG" id="clec:106668660"/>
<dbReference type="InterPro" id="IPR000504">
    <property type="entry name" value="RRM_dom"/>
</dbReference>
<dbReference type="GO" id="GO:0006417">
    <property type="term" value="P:regulation of translation"/>
    <property type="evidence" value="ECO:0007669"/>
    <property type="project" value="UniProtKB-KW"/>
</dbReference>
<accession>A0A8I6RVH1</accession>
<keyword evidence="7 11" id="KW-0508">mRNA splicing</keyword>
<keyword evidence="5" id="KW-0810">Translation regulation</keyword>
<dbReference type="InterPro" id="IPR033744">
    <property type="entry name" value="RRM_RBM8"/>
</dbReference>
<keyword evidence="11" id="KW-0509">mRNA transport</keyword>
<evidence type="ECO:0000256" key="5">
    <source>
        <dbReference type="ARBA" id="ARBA00022845"/>
    </source>
</evidence>
<evidence type="ECO:0000256" key="11">
    <source>
        <dbReference type="RuleBase" id="RU361239"/>
    </source>
</evidence>
<dbReference type="GO" id="GO:0006397">
    <property type="term" value="P:mRNA processing"/>
    <property type="evidence" value="ECO:0007669"/>
    <property type="project" value="UniProtKB-KW"/>
</dbReference>
<evidence type="ECO:0000259" key="12">
    <source>
        <dbReference type="PROSITE" id="PS50102"/>
    </source>
</evidence>
<name>A0A8I6RVH1_CIMLE</name>
<dbReference type="InterPro" id="IPR035979">
    <property type="entry name" value="RBD_domain_sf"/>
</dbReference>
<keyword evidence="14" id="KW-1185">Reference proteome</keyword>
<comment type="similarity">
    <text evidence="1 11">Belongs to the RBM8A family.</text>
</comment>
<keyword evidence="6 10" id="KW-0694">RNA-binding</keyword>
<evidence type="ECO:0000256" key="3">
    <source>
        <dbReference type="ARBA" id="ARBA00022490"/>
    </source>
</evidence>
<reference evidence="13" key="1">
    <citation type="submission" date="2022-01" db="UniProtKB">
        <authorList>
            <consortium name="EnsemblMetazoa"/>
        </authorList>
    </citation>
    <scope>IDENTIFICATION</scope>
</reference>
<keyword evidence="4 11" id="KW-0507">mRNA processing</keyword>
<dbReference type="PROSITE" id="PS50102">
    <property type="entry name" value="RRM"/>
    <property type="match status" value="1"/>
</dbReference>
<dbReference type="PRINTS" id="PR01738">
    <property type="entry name" value="RNABINDINGM8"/>
</dbReference>
<evidence type="ECO:0000256" key="9">
    <source>
        <dbReference type="ARBA" id="ARBA00077711"/>
    </source>
</evidence>
<evidence type="ECO:0000256" key="7">
    <source>
        <dbReference type="ARBA" id="ARBA00023187"/>
    </source>
</evidence>